<evidence type="ECO:0008006" key="4">
    <source>
        <dbReference type="Google" id="ProtNLM"/>
    </source>
</evidence>
<dbReference type="PANTHER" id="PTHR23146:SF0">
    <property type="entry name" value="RNA POLYMERASE-ASSOCIATED PROTEIN LEO1"/>
    <property type="match status" value="1"/>
</dbReference>
<dbReference type="GO" id="GO:0032968">
    <property type="term" value="P:positive regulation of transcription elongation by RNA polymerase II"/>
    <property type="evidence" value="ECO:0007669"/>
    <property type="project" value="TreeGrafter"/>
</dbReference>
<feature type="compositionally biased region" description="Basic and acidic residues" evidence="1">
    <location>
        <begin position="389"/>
        <end position="426"/>
    </location>
</feature>
<dbReference type="EMBL" id="MU167257">
    <property type="protein sequence ID" value="KAG0146707.1"/>
    <property type="molecule type" value="Genomic_DNA"/>
</dbReference>
<dbReference type="GO" id="GO:0006368">
    <property type="term" value="P:transcription elongation by RNA polymerase II"/>
    <property type="evidence" value="ECO:0007669"/>
    <property type="project" value="InterPro"/>
</dbReference>
<dbReference type="GO" id="GO:1990269">
    <property type="term" value="F:RNA polymerase II C-terminal domain phosphoserine binding"/>
    <property type="evidence" value="ECO:0007669"/>
    <property type="project" value="TreeGrafter"/>
</dbReference>
<proteinExistence type="predicted"/>
<dbReference type="InterPro" id="IPR007149">
    <property type="entry name" value="Leo1"/>
</dbReference>
<feature type="compositionally biased region" description="Acidic residues" evidence="1">
    <location>
        <begin position="357"/>
        <end position="387"/>
    </location>
</feature>
<sequence>MSHSGESNAYLRPEGELEDEQRSQDGTLGVGSEDQVNGEHGNLEEDLFGDGDDGDQEEEEGEHANMEEDVDESELKKRQEMEYEEEQTQHLHTTTRETLIAEATLQNLPLPYASDGKYWDLRMPNFLSLESQAFSDQKFLDEPDETNENEEEKASTGILPDSNTIRWRWVRGPDGKAVKQSNTRVVVWSDGSRSLQVGSEFFDMVFIPDNQQTNTLSHLSKTASQQPQSTSDPFSATQGLTYLFVRQGDSQVLEAQTSITGQISLRPYSLNSLTHRSLVANRTMNKTYAQRQTRLTTVTVDPEKQKIEKELEEARKLKEEKKKESQRARTSDRQNNQDGTGPRGSRKRKFNARLLSEEDEEEEEEEGEEEEVDNDDDEDPDMDDGYGEETSRTADKLSEIELADQRLEQSRHKNYAEKGDGGREDQGAGALDAQKPIKKRLIIASDEDE</sequence>
<evidence type="ECO:0000313" key="3">
    <source>
        <dbReference type="Proteomes" id="UP000886653"/>
    </source>
</evidence>
<feature type="compositionally biased region" description="Acidic residues" evidence="1">
    <location>
        <begin position="44"/>
        <end position="72"/>
    </location>
</feature>
<feature type="region of interest" description="Disordered" evidence="1">
    <location>
        <begin position="1"/>
        <end position="93"/>
    </location>
</feature>
<keyword evidence="3" id="KW-1185">Reference proteome</keyword>
<comment type="caution">
    <text evidence="2">The sequence shown here is derived from an EMBL/GenBank/DDBJ whole genome shotgun (WGS) entry which is preliminary data.</text>
</comment>
<evidence type="ECO:0000313" key="2">
    <source>
        <dbReference type="EMBL" id="KAG0146707.1"/>
    </source>
</evidence>
<gene>
    <name evidence="2" type="ORF">CROQUDRAFT_510987</name>
</gene>
<dbReference type="PANTHER" id="PTHR23146">
    <property type="entry name" value="LEO1 PROTEIN"/>
    <property type="match status" value="1"/>
</dbReference>
<organism evidence="2 3">
    <name type="scientific">Cronartium quercuum f. sp. fusiforme G11</name>
    <dbReference type="NCBI Taxonomy" id="708437"/>
    <lineage>
        <taxon>Eukaryota</taxon>
        <taxon>Fungi</taxon>
        <taxon>Dikarya</taxon>
        <taxon>Basidiomycota</taxon>
        <taxon>Pucciniomycotina</taxon>
        <taxon>Pucciniomycetes</taxon>
        <taxon>Pucciniales</taxon>
        <taxon>Coleosporiaceae</taxon>
        <taxon>Cronartium</taxon>
    </lineage>
</organism>
<name>A0A9P6TBW9_9BASI</name>
<dbReference type="Pfam" id="PF04004">
    <property type="entry name" value="Leo1"/>
    <property type="match status" value="1"/>
</dbReference>
<feature type="region of interest" description="Disordered" evidence="1">
    <location>
        <begin position="313"/>
        <end position="434"/>
    </location>
</feature>
<dbReference type="AlphaFoldDB" id="A0A9P6TBW9"/>
<dbReference type="OrthoDB" id="2507260at2759"/>
<evidence type="ECO:0000256" key="1">
    <source>
        <dbReference type="SAM" id="MobiDB-lite"/>
    </source>
</evidence>
<accession>A0A9P6TBW9</accession>
<dbReference type="Proteomes" id="UP000886653">
    <property type="component" value="Unassembled WGS sequence"/>
</dbReference>
<protein>
    <recommendedName>
        <fullName evidence="4">RNA polymerase-associated protein LEO1</fullName>
    </recommendedName>
</protein>
<feature type="compositionally biased region" description="Basic and acidic residues" evidence="1">
    <location>
        <begin position="313"/>
        <end position="332"/>
    </location>
</feature>
<reference evidence="2" key="1">
    <citation type="submission" date="2013-11" db="EMBL/GenBank/DDBJ databases">
        <title>Genome sequence of the fusiform rust pathogen reveals effectors for host alternation and coevolution with pine.</title>
        <authorList>
            <consortium name="DOE Joint Genome Institute"/>
            <person name="Smith K."/>
            <person name="Pendleton A."/>
            <person name="Kubisiak T."/>
            <person name="Anderson C."/>
            <person name="Salamov A."/>
            <person name="Aerts A."/>
            <person name="Riley R."/>
            <person name="Clum A."/>
            <person name="Lindquist E."/>
            <person name="Ence D."/>
            <person name="Campbell M."/>
            <person name="Kronenberg Z."/>
            <person name="Feau N."/>
            <person name="Dhillon B."/>
            <person name="Hamelin R."/>
            <person name="Burleigh J."/>
            <person name="Smith J."/>
            <person name="Yandell M."/>
            <person name="Nelson C."/>
            <person name="Grigoriev I."/>
            <person name="Davis J."/>
        </authorList>
    </citation>
    <scope>NUCLEOTIDE SEQUENCE</scope>
    <source>
        <strain evidence="2">G11</strain>
    </source>
</reference>
<dbReference type="GO" id="GO:0016593">
    <property type="term" value="C:Cdc73/Paf1 complex"/>
    <property type="evidence" value="ECO:0007669"/>
    <property type="project" value="InterPro"/>
</dbReference>